<dbReference type="AlphaFoldDB" id="A0A652YYC9"/>
<evidence type="ECO:0008006" key="2">
    <source>
        <dbReference type="Google" id="ProtNLM"/>
    </source>
</evidence>
<protein>
    <recommendedName>
        <fullName evidence="2">Polyketide cyclase/dehydrase/lipid transport protein</fullName>
    </recommendedName>
</protein>
<dbReference type="EMBL" id="VNIQ01000001">
    <property type="protein sequence ID" value="TYQ08702.1"/>
    <property type="molecule type" value="Genomic_DNA"/>
</dbReference>
<evidence type="ECO:0000313" key="1">
    <source>
        <dbReference type="EMBL" id="TYQ08702.1"/>
    </source>
</evidence>
<accession>A0A652YYC9</accession>
<name>A0A652YYC9_NOCGL</name>
<comment type="caution">
    <text evidence="1">The sequence shown here is derived from an EMBL/GenBank/DDBJ whole genome shotgun (WGS) entry which is preliminary data.</text>
</comment>
<gene>
    <name evidence="1" type="ORF">FNL38_1011078</name>
</gene>
<proteinExistence type="predicted"/>
<reference evidence="1" key="1">
    <citation type="submission" date="2019-07" db="EMBL/GenBank/DDBJ databases">
        <title>Genomic Encyclopedia of Type Strains, Phase IV (KMG-IV): sequencing the most valuable type-strain genomes for metagenomic binning, comparative biology and taxonomic classification.</title>
        <authorList>
            <person name="Goeker M."/>
        </authorList>
    </citation>
    <scope>NUCLEOTIDE SEQUENCE</scope>
    <source>
        <strain evidence="1">DSM 44596</strain>
    </source>
</reference>
<sequence>MKLTVVSSIQVADQTFIAAPPERVAELLSSRAQWRRWWRDLQLEVREDRGPAGFRWGVSGSLVGTMEVWLEPVMDGAIVHYFLHAEPVGVSPSGLADLDLAAMNRARRVDGKVMSFELKRELEAGRPAGVAPESV</sequence>
<dbReference type="SUPFAM" id="SSF55961">
    <property type="entry name" value="Bet v1-like"/>
    <property type="match status" value="1"/>
</dbReference>
<organism evidence="1">
    <name type="scientific">Nocardia globerula</name>
    <dbReference type="NCBI Taxonomy" id="1818"/>
    <lineage>
        <taxon>Bacteria</taxon>
        <taxon>Bacillati</taxon>
        <taxon>Actinomycetota</taxon>
        <taxon>Actinomycetes</taxon>
        <taxon>Mycobacteriales</taxon>
        <taxon>Nocardiaceae</taxon>
        <taxon>Nocardia</taxon>
    </lineage>
</organism>